<gene>
    <name evidence="2" type="ORF">PR048_017828</name>
</gene>
<name>A0ABQ9HAQ1_9NEOP</name>
<evidence type="ECO:0000313" key="3">
    <source>
        <dbReference type="Proteomes" id="UP001159363"/>
    </source>
</evidence>
<organism evidence="2 3">
    <name type="scientific">Dryococelus australis</name>
    <dbReference type="NCBI Taxonomy" id="614101"/>
    <lineage>
        <taxon>Eukaryota</taxon>
        <taxon>Metazoa</taxon>
        <taxon>Ecdysozoa</taxon>
        <taxon>Arthropoda</taxon>
        <taxon>Hexapoda</taxon>
        <taxon>Insecta</taxon>
        <taxon>Pterygota</taxon>
        <taxon>Neoptera</taxon>
        <taxon>Polyneoptera</taxon>
        <taxon>Phasmatodea</taxon>
        <taxon>Verophasmatodea</taxon>
        <taxon>Anareolatae</taxon>
        <taxon>Phasmatidae</taxon>
        <taxon>Eurycanthinae</taxon>
        <taxon>Dryococelus</taxon>
    </lineage>
</organism>
<reference evidence="2 3" key="1">
    <citation type="submission" date="2023-02" db="EMBL/GenBank/DDBJ databases">
        <title>LHISI_Scaffold_Assembly.</title>
        <authorList>
            <person name="Stuart O.P."/>
            <person name="Cleave R."/>
            <person name="Magrath M.J.L."/>
            <person name="Mikheyev A.S."/>
        </authorList>
    </citation>
    <scope>NUCLEOTIDE SEQUENCE [LARGE SCALE GENOMIC DNA]</scope>
    <source>
        <strain evidence="2">Daus_M_001</strain>
        <tissue evidence="2">Leg muscle</tissue>
    </source>
</reference>
<sequence length="510" mass="56251">MARGTQRAREHHALSNELGGPESVLSDVIMTWSRVHERALFGPIETRLKSVGAIRATLARATRAPSPLRAGLSTDVQCSRSAACTYGTFSGDYHFIDGKSVAKSNTDSCHSLAQATSSNYYNGAGGRYPAFTHVHRGSGGVVVRLLASHLGEPGSISGGVAPGFPHVGIMRDDAAGYLGNVKRKLQNLSLSTKYHVEIIGEIGEVKRRKPWNTEMAASGVEPVSSQVRFLRFITEPSRSARRHWGNFRPARCEFVSEAVWHVQSWTFWGRGGRAVNVLASHQSEPDFRMWESCRTMPLVHGFSRVSPVLSFRRCSILTSFYPYRLSKASLLRAAQISSLTHSIFWKVSLFLLLYDHFCAASNAHVEHGLTTATEAATLTWLRRGPSACACLAGMSGHWRTATTPPPLWNNQQAMTSAPTFLPPLPAEPPQHLSLEIRRSTDIVQSSLDPAYQHALAAGTTLKENSASPDRKENSQEQRIPRTYKKEATDKVNIHKRLQFANSYVAKSTEF</sequence>
<proteinExistence type="predicted"/>
<evidence type="ECO:0000256" key="1">
    <source>
        <dbReference type="SAM" id="MobiDB-lite"/>
    </source>
</evidence>
<protein>
    <submittedName>
        <fullName evidence="2">Uncharacterized protein</fullName>
    </submittedName>
</protein>
<keyword evidence="3" id="KW-1185">Reference proteome</keyword>
<accession>A0ABQ9HAQ1</accession>
<comment type="caution">
    <text evidence="2">The sequence shown here is derived from an EMBL/GenBank/DDBJ whole genome shotgun (WGS) entry which is preliminary data.</text>
</comment>
<feature type="compositionally biased region" description="Basic and acidic residues" evidence="1">
    <location>
        <begin position="468"/>
        <end position="487"/>
    </location>
</feature>
<feature type="region of interest" description="Disordered" evidence="1">
    <location>
        <begin position="459"/>
        <end position="487"/>
    </location>
</feature>
<dbReference type="Proteomes" id="UP001159363">
    <property type="component" value="Chromosome 5"/>
</dbReference>
<dbReference type="EMBL" id="JARBHB010000006">
    <property type="protein sequence ID" value="KAJ8881347.1"/>
    <property type="molecule type" value="Genomic_DNA"/>
</dbReference>
<evidence type="ECO:0000313" key="2">
    <source>
        <dbReference type="EMBL" id="KAJ8881347.1"/>
    </source>
</evidence>